<dbReference type="AlphaFoldDB" id="A0AAD9SVB9"/>
<feature type="region of interest" description="Disordered" evidence="10">
    <location>
        <begin position="335"/>
        <end position="354"/>
    </location>
</feature>
<keyword evidence="6" id="KW-0805">Transcription regulation</keyword>
<evidence type="ECO:0000256" key="1">
    <source>
        <dbReference type="ARBA" id="ARBA00004123"/>
    </source>
</evidence>
<evidence type="ECO:0000256" key="3">
    <source>
        <dbReference type="ARBA" id="ARBA00022679"/>
    </source>
</evidence>
<keyword evidence="12" id="KW-1185">Reference proteome</keyword>
<evidence type="ECO:0000256" key="4">
    <source>
        <dbReference type="ARBA" id="ARBA00022763"/>
    </source>
</evidence>
<keyword evidence="7" id="KW-0804">Transcription</keyword>
<evidence type="ECO:0000256" key="9">
    <source>
        <dbReference type="ARBA" id="ARBA00048940"/>
    </source>
</evidence>
<dbReference type="InterPro" id="IPR013178">
    <property type="entry name" value="Histone_AcTrfase_Rtt109/CBP"/>
</dbReference>
<protein>
    <recommendedName>
        <fullName evidence="2">histone acetyltransferase</fullName>
        <ecNumber evidence="2">2.3.1.48</ecNumber>
    </recommendedName>
</protein>
<sequence length="555" mass="62163">MADRKRPSISSIASPALIEQLVTVLPKDSIFKIYHLSTPPTRTSSIYSAPPGTRPDRTYCESHFLTVSIRVPPKGDAEEKEVLVYAVEILIYSTAYDSTFFVSKADSTGYLHLLELPLGTPSPIRDITATFLRHLIVQHQRDNIRSVVSLFARAQDQYLFPGSIEYSGKHVLDDRGLVRWWCRVLDPLIEGSKKAAEWESARGYLIVPGLDTHETVSYIPSRNSSKAWSIGHPLRDISRHSDDVPPRCFIPHYPDDPKARFLDELDEEIPSGTDTTGRWKSVRSIDQFWDMMAYRQECSAGRLVGFIWIVFSPKVQYKPKESVNGHSQRINMTFDNQKDVDNPNPSRHPSLPITSATSFNASGEVQPLSSPVKSELHFPDSQPLIATNLRNSKITKRKKLTGPIFPRRPRVKTRNRNYALENPETSTYYIWRPEGRGQVVVEESDYKRATELLLHLDFANLDLATSSTSRWINEVRSGAWGNTGDAWGQSVTGTKVLDARAAPHVSGVVTLNMGLVRKKGKDAPEEPLAAASAIVDTASKVNVLTSDMVRKKGTV</sequence>
<dbReference type="Pfam" id="PF08214">
    <property type="entry name" value="HAT_KAT11"/>
    <property type="match status" value="1"/>
</dbReference>
<evidence type="ECO:0000256" key="10">
    <source>
        <dbReference type="SAM" id="MobiDB-lite"/>
    </source>
</evidence>
<comment type="subcellular location">
    <subcellularLocation>
        <location evidence="1">Nucleus</location>
    </subcellularLocation>
</comment>
<keyword evidence="4" id="KW-0227">DNA damage</keyword>
<name>A0AAD9SVB9_9HELO</name>
<evidence type="ECO:0000313" key="12">
    <source>
        <dbReference type="Proteomes" id="UP001285354"/>
    </source>
</evidence>
<dbReference type="Proteomes" id="UP001285354">
    <property type="component" value="Unassembled WGS sequence"/>
</dbReference>
<evidence type="ECO:0000256" key="8">
    <source>
        <dbReference type="ARBA" id="ARBA00023242"/>
    </source>
</evidence>
<reference evidence="11" key="1">
    <citation type="submission" date="2023-06" db="EMBL/GenBank/DDBJ databases">
        <title>Draft genome of Marssonina rosae.</title>
        <authorList>
            <person name="Cheng Q."/>
        </authorList>
    </citation>
    <scope>NUCLEOTIDE SEQUENCE</scope>
    <source>
        <strain evidence="11">R4</strain>
    </source>
</reference>
<evidence type="ECO:0000256" key="5">
    <source>
        <dbReference type="ARBA" id="ARBA00022990"/>
    </source>
</evidence>
<keyword evidence="8" id="KW-0539">Nucleus</keyword>
<dbReference type="PROSITE" id="PS51728">
    <property type="entry name" value="RTT109_HAT"/>
    <property type="match status" value="1"/>
</dbReference>
<gene>
    <name evidence="11" type="ORF">QTJ16_006970</name>
</gene>
<dbReference type="SMART" id="SM01250">
    <property type="entry name" value="KAT11"/>
    <property type="match status" value="1"/>
</dbReference>
<dbReference type="PANTHER" id="PTHR31571">
    <property type="entry name" value="ALTERED INHERITANCE OF MITOCHONDRIA PROTEIN 6"/>
    <property type="match status" value="1"/>
</dbReference>
<proteinExistence type="predicted"/>
<feature type="compositionally biased region" description="Polar residues" evidence="10">
    <location>
        <begin position="343"/>
        <end position="354"/>
    </location>
</feature>
<dbReference type="EMBL" id="JAUBYV010000012">
    <property type="protein sequence ID" value="KAK2623789.1"/>
    <property type="molecule type" value="Genomic_DNA"/>
</dbReference>
<evidence type="ECO:0000256" key="6">
    <source>
        <dbReference type="ARBA" id="ARBA00023015"/>
    </source>
</evidence>
<dbReference type="PANTHER" id="PTHR31571:SF2">
    <property type="entry name" value="HISTONE ACETYLTRANSFERASE RTT109"/>
    <property type="match status" value="1"/>
</dbReference>
<keyword evidence="3" id="KW-0808">Transferase</keyword>
<dbReference type="InterPro" id="IPR016849">
    <property type="entry name" value="Rtt109"/>
</dbReference>
<evidence type="ECO:0000256" key="2">
    <source>
        <dbReference type="ARBA" id="ARBA00013184"/>
    </source>
</evidence>
<comment type="catalytic activity">
    <reaction evidence="9">
        <text>L-lysyl-[histone] + acetyl-CoA = N(6)-acetyl-L-lysyl-[histone] + CoA + H(+)</text>
        <dbReference type="Rhea" id="RHEA:21992"/>
        <dbReference type="Rhea" id="RHEA-COMP:9845"/>
        <dbReference type="Rhea" id="RHEA-COMP:11338"/>
        <dbReference type="ChEBI" id="CHEBI:15378"/>
        <dbReference type="ChEBI" id="CHEBI:29969"/>
        <dbReference type="ChEBI" id="CHEBI:57287"/>
        <dbReference type="ChEBI" id="CHEBI:57288"/>
        <dbReference type="ChEBI" id="CHEBI:61930"/>
        <dbReference type="EC" id="2.3.1.48"/>
    </reaction>
    <physiologicalReaction direction="left-to-right" evidence="9">
        <dbReference type="Rhea" id="RHEA:21993"/>
    </physiologicalReaction>
</comment>
<evidence type="ECO:0000313" key="11">
    <source>
        <dbReference type="EMBL" id="KAK2623789.1"/>
    </source>
</evidence>
<keyword evidence="5" id="KW-0007">Acetylation</keyword>
<dbReference type="GO" id="GO:0006974">
    <property type="term" value="P:DNA damage response"/>
    <property type="evidence" value="ECO:0007669"/>
    <property type="project" value="UniProtKB-KW"/>
</dbReference>
<comment type="caution">
    <text evidence="11">The sequence shown here is derived from an EMBL/GenBank/DDBJ whole genome shotgun (WGS) entry which is preliminary data.</text>
</comment>
<dbReference type="GO" id="GO:0032931">
    <property type="term" value="F:histone H3K56 acetyltransferase activity"/>
    <property type="evidence" value="ECO:0007669"/>
    <property type="project" value="TreeGrafter"/>
</dbReference>
<dbReference type="GO" id="GO:0005634">
    <property type="term" value="C:nucleus"/>
    <property type="evidence" value="ECO:0007669"/>
    <property type="project" value="UniProtKB-SubCell"/>
</dbReference>
<organism evidence="11 12">
    <name type="scientific">Diplocarpon rosae</name>
    <dbReference type="NCBI Taxonomy" id="946125"/>
    <lineage>
        <taxon>Eukaryota</taxon>
        <taxon>Fungi</taxon>
        <taxon>Dikarya</taxon>
        <taxon>Ascomycota</taxon>
        <taxon>Pezizomycotina</taxon>
        <taxon>Leotiomycetes</taxon>
        <taxon>Helotiales</taxon>
        <taxon>Drepanopezizaceae</taxon>
        <taxon>Diplocarpon</taxon>
    </lineage>
</organism>
<dbReference type="InterPro" id="IPR051236">
    <property type="entry name" value="HAT_RTT109-like"/>
</dbReference>
<accession>A0AAD9SVB9</accession>
<dbReference type="GO" id="GO:0006355">
    <property type="term" value="P:regulation of DNA-templated transcription"/>
    <property type="evidence" value="ECO:0007669"/>
    <property type="project" value="InterPro"/>
</dbReference>
<evidence type="ECO:0000256" key="7">
    <source>
        <dbReference type="ARBA" id="ARBA00023163"/>
    </source>
</evidence>
<dbReference type="EC" id="2.3.1.48" evidence="2"/>